<comment type="similarity">
    <text evidence="1">Belongs to the asaB hydroxylase/desaturase family.</text>
</comment>
<dbReference type="InParanoid" id="A0A0C2TF28"/>
<evidence type="ECO:0000313" key="3">
    <source>
        <dbReference type="Proteomes" id="UP000054549"/>
    </source>
</evidence>
<protein>
    <submittedName>
        <fullName evidence="2">Uncharacterized protein</fullName>
    </submittedName>
</protein>
<evidence type="ECO:0000313" key="2">
    <source>
        <dbReference type="EMBL" id="KIL65459.1"/>
    </source>
</evidence>
<dbReference type="PANTHER" id="PTHR34598">
    <property type="entry name" value="BLL6449 PROTEIN"/>
    <property type="match status" value="1"/>
</dbReference>
<dbReference type="GO" id="GO:0016491">
    <property type="term" value="F:oxidoreductase activity"/>
    <property type="evidence" value="ECO:0007669"/>
    <property type="project" value="InterPro"/>
</dbReference>
<keyword evidence="3" id="KW-1185">Reference proteome</keyword>
<dbReference type="Proteomes" id="UP000054549">
    <property type="component" value="Unassembled WGS sequence"/>
</dbReference>
<dbReference type="AlphaFoldDB" id="A0A0C2TF28"/>
<accession>A0A0C2TF28</accession>
<dbReference type="PANTHER" id="PTHR34598:SF3">
    <property type="entry name" value="OXIDOREDUCTASE AN1597"/>
    <property type="match status" value="1"/>
</dbReference>
<name>A0A0C2TF28_AMAMK</name>
<organism evidence="2 3">
    <name type="scientific">Amanita muscaria (strain Koide BX008)</name>
    <dbReference type="NCBI Taxonomy" id="946122"/>
    <lineage>
        <taxon>Eukaryota</taxon>
        <taxon>Fungi</taxon>
        <taxon>Dikarya</taxon>
        <taxon>Basidiomycota</taxon>
        <taxon>Agaricomycotina</taxon>
        <taxon>Agaricomycetes</taxon>
        <taxon>Agaricomycetidae</taxon>
        <taxon>Agaricales</taxon>
        <taxon>Pluteineae</taxon>
        <taxon>Amanitaceae</taxon>
        <taxon>Amanita</taxon>
    </lineage>
</organism>
<evidence type="ECO:0000256" key="1">
    <source>
        <dbReference type="ARBA" id="ARBA00023604"/>
    </source>
</evidence>
<reference evidence="2 3" key="1">
    <citation type="submission" date="2014-04" db="EMBL/GenBank/DDBJ databases">
        <title>Evolutionary Origins and Diversification of the Mycorrhizal Mutualists.</title>
        <authorList>
            <consortium name="DOE Joint Genome Institute"/>
            <consortium name="Mycorrhizal Genomics Consortium"/>
            <person name="Kohler A."/>
            <person name="Kuo A."/>
            <person name="Nagy L.G."/>
            <person name="Floudas D."/>
            <person name="Copeland A."/>
            <person name="Barry K.W."/>
            <person name="Cichocki N."/>
            <person name="Veneault-Fourrey C."/>
            <person name="LaButti K."/>
            <person name="Lindquist E.A."/>
            <person name="Lipzen A."/>
            <person name="Lundell T."/>
            <person name="Morin E."/>
            <person name="Murat C."/>
            <person name="Riley R."/>
            <person name="Ohm R."/>
            <person name="Sun H."/>
            <person name="Tunlid A."/>
            <person name="Henrissat B."/>
            <person name="Grigoriev I.V."/>
            <person name="Hibbett D.S."/>
            <person name="Martin F."/>
        </authorList>
    </citation>
    <scope>NUCLEOTIDE SEQUENCE [LARGE SCALE GENOMIC DNA]</scope>
    <source>
        <strain evidence="2 3">Koide BX008</strain>
    </source>
</reference>
<dbReference type="HOGENOM" id="CLU_1467807_0_0_1"/>
<dbReference type="OrthoDB" id="412788at2759"/>
<dbReference type="STRING" id="946122.A0A0C2TF28"/>
<dbReference type="InterPro" id="IPR044053">
    <property type="entry name" value="AsaB-like"/>
</dbReference>
<sequence length="184" mass="21611">MEWMTSRKDLLDLRPDQILEQRSDIRGKDNFQLDTAGFFVLQIQEYAEKIKNYYYAEQAELVKELMGASKVIFFEHTMRRTRPGLLDNGPDDRFFYYSCSPTFAPEASGLLNYRFQIINLRRPIDVLALQWPLALCDYRSVDPKIDVLPIALALIFPDGREESFPVKYNPKHKRKYTMLGDDSR</sequence>
<gene>
    <name evidence="2" type="ORF">M378DRAFT_198038</name>
</gene>
<dbReference type="EMBL" id="KN818242">
    <property type="protein sequence ID" value="KIL65459.1"/>
    <property type="molecule type" value="Genomic_DNA"/>
</dbReference>
<proteinExistence type="inferred from homology"/>